<keyword evidence="13" id="KW-1185">Reference proteome</keyword>
<comment type="similarity">
    <text evidence="6 7">Belongs to the polyphosphate kinase 1 (PPK1) family.</text>
</comment>
<dbReference type="Proteomes" id="UP000005297">
    <property type="component" value="Unassembled WGS sequence"/>
</dbReference>
<keyword evidence="6" id="KW-0479">Metal-binding</keyword>
<comment type="cofactor">
    <cofactor evidence="6">
        <name>Mg(2+)</name>
        <dbReference type="ChEBI" id="CHEBI:18420"/>
    </cofactor>
</comment>
<protein>
    <recommendedName>
        <fullName evidence="6 7">Polyphosphate kinase</fullName>
        <ecNumber evidence="6 7">2.7.4.1</ecNumber>
    </recommendedName>
    <alternativeName>
        <fullName evidence="6">ATP-polyphosphate phosphotransferase</fullName>
    </alternativeName>
    <alternativeName>
        <fullName evidence="6">Polyphosphoric acid kinase</fullName>
    </alternativeName>
</protein>
<proteinExistence type="inferred from homology"/>
<dbReference type="CDD" id="cd09168">
    <property type="entry name" value="PLDc_PaPPK1_C2_like"/>
    <property type="match status" value="1"/>
</dbReference>
<dbReference type="RefSeq" id="WP_009851726.1">
    <property type="nucleotide sequence ID" value="NZ_DS022295.1"/>
</dbReference>
<feature type="binding site" evidence="6">
    <location>
        <position position="600"/>
    </location>
    <ligand>
        <name>ATP</name>
        <dbReference type="ChEBI" id="CHEBI:30616"/>
    </ligand>
</feature>
<dbReference type="AlphaFoldDB" id="Q0F0C3"/>
<evidence type="ECO:0000256" key="4">
    <source>
        <dbReference type="ARBA" id="ARBA00022777"/>
    </source>
</evidence>
<dbReference type="Pfam" id="PF13090">
    <property type="entry name" value="PP_kinase_C"/>
    <property type="match status" value="1"/>
</dbReference>
<dbReference type="Gene3D" id="3.30.870.10">
    <property type="entry name" value="Endonuclease Chain A"/>
    <property type="match status" value="2"/>
</dbReference>
<dbReference type="InterPro" id="IPR036832">
    <property type="entry name" value="PPK_N_dom_sf"/>
</dbReference>
<dbReference type="Pfam" id="PF02503">
    <property type="entry name" value="PP_kinase"/>
    <property type="match status" value="1"/>
</dbReference>
<feature type="binding site" evidence="6">
    <location>
        <position position="383"/>
    </location>
    <ligand>
        <name>Mg(2+)</name>
        <dbReference type="ChEBI" id="CHEBI:18420"/>
    </ligand>
</feature>
<dbReference type="OrthoDB" id="5287248at2"/>
<keyword evidence="5 6" id="KW-0067">ATP-binding</keyword>
<dbReference type="PANTHER" id="PTHR30218">
    <property type="entry name" value="POLYPHOSPHATE KINASE"/>
    <property type="match status" value="1"/>
</dbReference>
<dbReference type="eggNOG" id="COG0855">
    <property type="taxonomic scope" value="Bacteria"/>
</dbReference>
<keyword evidence="1 6" id="KW-0597">Phosphoprotein</keyword>
<dbReference type="SUPFAM" id="SSF140356">
    <property type="entry name" value="PPK N-terminal domain-like"/>
    <property type="match status" value="1"/>
</dbReference>
<evidence type="ECO:0000259" key="11">
    <source>
        <dbReference type="Pfam" id="PF17941"/>
    </source>
</evidence>
<dbReference type="GO" id="GO:0008976">
    <property type="term" value="F:polyphosphate kinase activity"/>
    <property type="evidence" value="ECO:0007669"/>
    <property type="project" value="UniProtKB-UniRule"/>
</dbReference>
<dbReference type="EMBL" id="AATS01000004">
    <property type="protein sequence ID" value="EAU55105.1"/>
    <property type="molecule type" value="Genomic_DNA"/>
</dbReference>
<dbReference type="SUPFAM" id="SSF56024">
    <property type="entry name" value="Phospholipase D/nuclease"/>
    <property type="match status" value="2"/>
</dbReference>
<feature type="binding site" evidence="6">
    <location>
        <position position="413"/>
    </location>
    <ligand>
        <name>Mg(2+)</name>
        <dbReference type="ChEBI" id="CHEBI:18420"/>
    </ligand>
</feature>
<evidence type="ECO:0000313" key="12">
    <source>
        <dbReference type="EMBL" id="EAU55105.1"/>
    </source>
</evidence>
<dbReference type="NCBIfam" id="NF003917">
    <property type="entry name" value="PRK05443.1-1"/>
    <property type="match status" value="1"/>
</dbReference>
<feature type="binding site" evidence="6">
    <location>
        <position position="572"/>
    </location>
    <ligand>
        <name>ATP</name>
        <dbReference type="ChEBI" id="CHEBI:30616"/>
    </ligand>
</feature>
<dbReference type="NCBIfam" id="TIGR03705">
    <property type="entry name" value="poly_P_kin"/>
    <property type="match status" value="1"/>
</dbReference>
<dbReference type="STRING" id="314344.AL013_10715"/>
<dbReference type="InterPro" id="IPR036830">
    <property type="entry name" value="PP_kinase_middle_dom_sf"/>
</dbReference>
<feature type="domain" description="Polyphosphate kinase C-terminal" evidence="11">
    <location>
        <begin position="339"/>
        <end position="502"/>
    </location>
</feature>
<evidence type="ECO:0000259" key="10">
    <source>
        <dbReference type="Pfam" id="PF13090"/>
    </source>
</evidence>
<dbReference type="InterPro" id="IPR003414">
    <property type="entry name" value="PP_kinase"/>
</dbReference>
<feature type="domain" description="Polyphosphate kinase N-terminal" evidence="9">
    <location>
        <begin position="15"/>
        <end position="120"/>
    </location>
</feature>
<gene>
    <name evidence="6" type="primary">ppk</name>
    <name evidence="12" type="ORF">SPV1_07169</name>
</gene>
<dbReference type="GO" id="GO:0009358">
    <property type="term" value="C:polyphosphate kinase complex"/>
    <property type="evidence" value="ECO:0007669"/>
    <property type="project" value="InterPro"/>
</dbReference>
<keyword evidence="4 6" id="KW-0418">Kinase</keyword>
<dbReference type="InterPro" id="IPR025200">
    <property type="entry name" value="PPK_C_dom2"/>
</dbReference>
<dbReference type="InterPro" id="IPR025198">
    <property type="entry name" value="PPK_N_dom"/>
</dbReference>
<feature type="active site" description="Phosphohistidine intermediate" evidence="6">
    <location>
        <position position="443"/>
    </location>
</feature>
<reference evidence="12 13" key="1">
    <citation type="submission" date="2006-09" db="EMBL/GenBank/DDBJ databases">
        <authorList>
            <person name="Emerson D."/>
            <person name="Ferriera S."/>
            <person name="Johnson J."/>
            <person name="Kravitz S."/>
            <person name="Halpern A."/>
            <person name="Remington K."/>
            <person name="Beeson K."/>
            <person name="Tran B."/>
            <person name="Rogers Y.-H."/>
            <person name="Friedman R."/>
            <person name="Venter J.C."/>
        </authorList>
    </citation>
    <scope>NUCLEOTIDE SEQUENCE [LARGE SCALE GENOMIC DNA]</scope>
    <source>
        <strain evidence="12 13">PV-1</strain>
    </source>
</reference>
<evidence type="ECO:0000256" key="5">
    <source>
        <dbReference type="ARBA" id="ARBA00022840"/>
    </source>
</evidence>
<dbReference type="HAMAP" id="MF_00347">
    <property type="entry name" value="Polyphosphate_kinase"/>
    <property type="match status" value="1"/>
</dbReference>
<dbReference type="HOGENOM" id="CLU_009678_5_0_0"/>
<dbReference type="EC" id="2.7.4.1" evidence="6 7"/>
<comment type="PTM">
    <text evidence="6 7">An intermediate of this reaction is the autophosphorylated ppk in which a phosphate is covalently linked to a histidine residue through a N-P bond.</text>
</comment>
<keyword evidence="2 6" id="KW-0808">Transferase</keyword>
<dbReference type="InterPro" id="IPR024953">
    <property type="entry name" value="PP_kinase_middle"/>
</dbReference>
<dbReference type="GO" id="GO:0005524">
    <property type="term" value="F:ATP binding"/>
    <property type="evidence" value="ECO:0007669"/>
    <property type="project" value="UniProtKB-KW"/>
</dbReference>
<dbReference type="PIRSF" id="PIRSF015589">
    <property type="entry name" value="PP_kinase"/>
    <property type="match status" value="1"/>
</dbReference>
<dbReference type="FunCoup" id="Q0F0C3">
    <property type="interactions" value="259"/>
</dbReference>
<feature type="domain" description="Polyphosphate kinase C-terminal" evidence="10">
    <location>
        <begin position="513"/>
        <end position="680"/>
    </location>
</feature>
<organism evidence="12 13">
    <name type="scientific">Mariprofundus ferrooxydans PV-1</name>
    <dbReference type="NCBI Taxonomy" id="314345"/>
    <lineage>
        <taxon>Bacteria</taxon>
        <taxon>Pseudomonadati</taxon>
        <taxon>Pseudomonadota</taxon>
        <taxon>Candidatius Mariprofundia</taxon>
        <taxon>Mariprofundales</taxon>
        <taxon>Mariprofundaceae</taxon>
        <taxon>Mariprofundus</taxon>
    </lineage>
</organism>
<dbReference type="GO" id="GO:0006799">
    <property type="term" value="P:polyphosphate biosynthetic process"/>
    <property type="evidence" value="ECO:0007669"/>
    <property type="project" value="UniProtKB-UniRule"/>
</dbReference>
<dbReference type="Gene3D" id="3.30.1840.10">
    <property type="entry name" value="Polyphosphate kinase middle domain"/>
    <property type="match status" value="1"/>
</dbReference>
<evidence type="ECO:0000256" key="3">
    <source>
        <dbReference type="ARBA" id="ARBA00022741"/>
    </source>
</evidence>
<dbReference type="SUPFAM" id="SSF143724">
    <property type="entry name" value="PHP14-like"/>
    <property type="match status" value="1"/>
</dbReference>
<feature type="domain" description="Polyphosphate kinase middle" evidence="8">
    <location>
        <begin position="130"/>
        <end position="307"/>
    </location>
</feature>
<name>Q0F0C3_9PROT</name>
<dbReference type="Gene3D" id="1.20.58.310">
    <property type="entry name" value="Polyphosphate kinase N-terminal domain"/>
    <property type="match status" value="1"/>
</dbReference>
<dbReference type="Pfam" id="PF13089">
    <property type="entry name" value="PP_kinase_N"/>
    <property type="match status" value="1"/>
</dbReference>
<feature type="binding site" evidence="6">
    <location>
        <position position="476"/>
    </location>
    <ligand>
        <name>ATP</name>
        <dbReference type="ChEBI" id="CHEBI:30616"/>
    </ligand>
</feature>
<accession>Q0F0C3</accession>
<evidence type="ECO:0000313" key="13">
    <source>
        <dbReference type="Proteomes" id="UP000005297"/>
    </source>
</evidence>
<sequence>MKQATSLSLDSPELYLNRDLSMLAFNRRVFEMACDPDIPLLERLRFLCICTSNMDEFFEVRVAIQKQRLVVGSMHVGADGLTASETLKQIREQVSKLVSDQYSLLNDELLPAMREEGISFLHRSEWNEAQQDWIRRFFMRELLPVLTPIGLDPAHPFPRLLNKILNFMVALEGKDAFGRESNYAIVQAPRSLPRVIRLPEEVATSENCYVFLSSIIHAHVGELFPGMKTKFCHQFRITRNSELDVDEDLADLKKAIAGELLERRFSQGVRLEVSNRCPAELSDFLLQQFGLQDVDLYQVEGPVNLYRMALVYDDVKRPDLKFPSFEQGLPARLQVEDMNLFQTIRDGDVLLYHPYHNFSPVVEMLKQAAADPDVLAIKQTLYRVVPESPIVDALVKAARANKEVVAVIELRARFNEEDNIALADRLSAAGVQVVYGVVGYKTHCKMMLIVRREGRKMRRYVHLGTGNYHTITTRFYTDFGVLSCDPDLGEDVHRVFQQLTGLGRVSKLKTMLQAPFSLHSGLIERIGLEAANAAADGKGRIIAKMNGLEEPEIIQALYRASQAGVKIDLIVRGICCLRPGIKGVSENIRVRSVLGRFLEHSRVFYFYNGGEPEVLCASADWMGRNLLRRVETCFPVRDKKLAREVLNLGLRPFLADNTGAWILRKDGSYHRVHSLARQRNAQQELMKMMGHYQG</sequence>
<evidence type="ECO:0000259" key="9">
    <source>
        <dbReference type="Pfam" id="PF13089"/>
    </source>
</evidence>
<keyword evidence="6" id="KW-0460">Magnesium</keyword>
<dbReference type="InterPro" id="IPR041108">
    <property type="entry name" value="PP_kinase_C_1"/>
</dbReference>
<dbReference type="NCBIfam" id="NF003918">
    <property type="entry name" value="PRK05443.1-2"/>
    <property type="match status" value="1"/>
</dbReference>
<evidence type="ECO:0000256" key="1">
    <source>
        <dbReference type="ARBA" id="ARBA00022553"/>
    </source>
</evidence>
<evidence type="ECO:0000256" key="6">
    <source>
        <dbReference type="HAMAP-Rule" id="MF_00347"/>
    </source>
</evidence>
<dbReference type="PANTHER" id="PTHR30218:SF0">
    <property type="entry name" value="POLYPHOSPHATE KINASE"/>
    <property type="match status" value="1"/>
</dbReference>
<dbReference type="InParanoid" id="Q0F0C3"/>
<comment type="function">
    <text evidence="6 7">Catalyzes the reversible transfer of the terminal phosphate of ATP to form a long-chain polyphosphate (polyP).</text>
</comment>
<comment type="catalytic activity">
    <reaction evidence="6 7">
        <text>[phosphate](n) + ATP = [phosphate](n+1) + ADP</text>
        <dbReference type="Rhea" id="RHEA:19573"/>
        <dbReference type="Rhea" id="RHEA-COMP:9859"/>
        <dbReference type="Rhea" id="RHEA-COMP:14280"/>
        <dbReference type="ChEBI" id="CHEBI:16838"/>
        <dbReference type="ChEBI" id="CHEBI:30616"/>
        <dbReference type="ChEBI" id="CHEBI:456216"/>
        <dbReference type="EC" id="2.7.4.1"/>
    </reaction>
</comment>
<evidence type="ECO:0000256" key="7">
    <source>
        <dbReference type="RuleBase" id="RU003800"/>
    </source>
</evidence>
<comment type="caution">
    <text evidence="12">The sequence shown here is derived from an EMBL/GenBank/DDBJ whole genome shotgun (WGS) entry which is preliminary data.</text>
</comment>
<keyword evidence="3 6" id="KW-0547">Nucleotide-binding</keyword>
<evidence type="ECO:0000256" key="2">
    <source>
        <dbReference type="ARBA" id="ARBA00022679"/>
    </source>
</evidence>
<dbReference type="GO" id="GO:0046872">
    <property type="term" value="F:metal ion binding"/>
    <property type="evidence" value="ECO:0007669"/>
    <property type="project" value="UniProtKB-KW"/>
</dbReference>
<dbReference type="Pfam" id="PF17941">
    <property type="entry name" value="PP_kinase_C_1"/>
    <property type="match status" value="1"/>
</dbReference>
<dbReference type="NCBIfam" id="NF003921">
    <property type="entry name" value="PRK05443.2-2"/>
    <property type="match status" value="1"/>
</dbReference>
<evidence type="ECO:0000259" key="8">
    <source>
        <dbReference type="Pfam" id="PF02503"/>
    </source>
</evidence>
<feature type="binding site" evidence="6">
    <location>
        <position position="53"/>
    </location>
    <ligand>
        <name>ATP</name>
        <dbReference type="ChEBI" id="CHEBI:30616"/>
    </ligand>
</feature>